<evidence type="ECO:0000313" key="3">
    <source>
        <dbReference type="Proteomes" id="UP000252387"/>
    </source>
</evidence>
<protein>
    <submittedName>
        <fullName evidence="2">N-acetyltransferase</fullName>
    </submittedName>
</protein>
<dbReference type="Pfam" id="PF13302">
    <property type="entry name" value="Acetyltransf_3"/>
    <property type="match status" value="1"/>
</dbReference>
<dbReference type="AlphaFoldDB" id="A0A368KH44"/>
<evidence type="ECO:0000259" key="1">
    <source>
        <dbReference type="PROSITE" id="PS51186"/>
    </source>
</evidence>
<dbReference type="InterPro" id="IPR000182">
    <property type="entry name" value="GNAT_dom"/>
</dbReference>
<gene>
    <name evidence="2" type="ORF">DEO45_02635</name>
</gene>
<keyword evidence="2" id="KW-0808">Transferase</keyword>
<dbReference type="EMBL" id="QFWQ01000003">
    <property type="protein sequence ID" value="RCS31232.1"/>
    <property type="molecule type" value="Genomic_DNA"/>
</dbReference>
<reference evidence="2 3" key="1">
    <citation type="submission" date="2018-05" db="EMBL/GenBank/DDBJ databases">
        <title>Draft genome sequence of Rhodanobacter denitrificans Yn1 isolated from gold copper mine.</title>
        <authorList>
            <person name="Yang N."/>
            <person name="Mazhar H.S."/>
            <person name="Rensing C."/>
        </authorList>
    </citation>
    <scope>NUCLEOTIDE SEQUENCE [LARGE SCALE GENOMIC DNA]</scope>
    <source>
        <strain evidence="2 3">Yn1</strain>
    </source>
</reference>
<name>A0A368KH44_9GAMM</name>
<dbReference type="Gene3D" id="3.40.630.30">
    <property type="match status" value="1"/>
</dbReference>
<evidence type="ECO:0000313" key="2">
    <source>
        <dbReference type="EMBL" id="RCS31232.1"/>
    </source>
</evidence>
<dbReference type="GO" id="GO:1990189">
    <property type="term" value="F:protein N-terminal-serine acetyltransferase activity"/>
    <property type="evidence" value="ECO:0007669"/>
    <property type="project" value="TreeGrafter"/>
</dbReference>
<proteinExistence type="predicted"/>
<dbReference type="PANTHER" id="PTHR43441:SF10">
    <property type="entry name" value="ACETYLTRANSFERASE"/>
    <property type="match status" value="1"/>
</dbReference>
<accession>A0A368KH44</accession>
<dbReference type="GO" id="GO:0008999">
    <property type="term" value="F:protein-N-terminal-alanine acetyltransferase activity"/>
    <property type="evidence" value="ECO:0007669"/>
    <property type="project" value="TreeGrafter"/>
</dbReference>
<keyword evidence="3" id="KW-1185">Reference proteome</keyword>
<dbReference type="GO" id="GO:0005737">
    <property type="term" value="C:cytoplasm"/>
    <property type="evidence" value="ECO:0007669"/>
    <property type="project" value="TreeGrafter"/>
</dbReference>
<dbReference type="PANTHER" id="PTHR43441">
    <property type="entry name" value="RIBOSOMAL-PROTEIN-SERINE ACETYLTRANSFERASE"/>
    <property type="match status" value="1"/>
</dbReference>
<dbReference type="Proteomes" id="UP000252387">
    <property type="component" value="Unassembled WGS sequence"/>
</dbReference>
<comment type="caution">
    <text evidence="2">The sequence shown here is derived from an EMBL/GenBank/DDBJ whole genome shotgun (WGS) entry which is preliminary data.</text>
</comment>
<dbReference type="OrthoDB" id="5292292at2"/>
<sequence length="180" mass="19718">MLELTDGRLRLRPWQERDADALVEAARESVATVGRWLPWCHAGYGADDADAWVAHCRAGWHSGEIQAFAMFEADSGHLLGSIGLNQHNPLHRSANLGYWVRQSRQGKGLAAAAAALVARFGFEQLGLVRIEIVILPGNRASQHTAERVGARFEGVARQRLWMGGQAQDARVYGLIPTDLG</sequence>
<feature type="domain" description="N-acetyltransferase" evidence="1">
    <location>
        <begin position="9"/>
        <end position="167"/>
    </location>
</feature>
<dbReference type="SUPFAM" id="SSF55729">
    <property type="entry name" value="Acyl-CoA N-acyltransferases (Nat)"/>
    <property type="match status" value="1"/>
</dbReference>
<dbReference type="InterPro" id="IPR051908">
    <property type="entry name" value="Ribosomal_N-acetyltransferase"/>
</dbReference>
<dbReference type="PROSITE" id="PS51186">
    <property type="entry name" value="GNAT"/>
    <property type="match status" value="1"/>
</dbReference>
<organism evidence="2 3">
    <name type="scientific">Rhodanobacter denitrificans</name>
    <dbReference type="NCBI Taxonomy" id="666685"/>
    <lineage>
        <taxon>Bacteria</taxon>
        <taxon>Pseudomonadati</taxon>
        <taxon>Pseudomonadota</taxon>
        <taxon>Gammaproteobacteria</taxon>
        <taxon>Lysobacterales</taxon>
        <taxon>Rhodanobacteraceae</taxon>
        <taxon>Rhodanobacter</taxon>
    </lineage>
</organism>
<dbReference type="InterPro" id="IPR016181">
    <property type="entry name" value="Acyl_CoA_acyltransferase"/>
</dbReference>